<dbReference type="eggNOG" id="arCOG02364">
    <property type="taxonomic scope" value="Archaea"/>
</dbReference>
<dbReference type="PROSITE" id="PS50112">
    <property type="entry name" value="PAS"/>
    <property type="match status" value="1"/>
</dbReference>
<feature type="domain" description="PAS" evidence="14">
    <location>
        <begin position="248"/>
        <end position="318"/>
    </location>
</feature>
<dbReference type="InterPro" id="IPR000014">
    <property type="entry name" value="PAS"/>
</dbReference>
<evidence type="ECO:0000256" key="4">
    <source>
        <dbReference type="ARBA" id="ARBA00022679"/>
    </source>
</evidence>
<dbReference type="STRING" id="519442.Huta_2488"/>
<evidence type="ECO:0000259" key="14">
    <source>
        <dbReference type="PROSITE" id="PS50112"/>
    </source>
</evidence>
<dbReference type="InterPro" id="IPR035965">
    <property type="entry name" value="PAS-like_dom_sf"/>
</dbReference>
<dbReference type="OrthoDB" id="230688at2157"/>
<dbReference type="InterPro" id="IPR001789">
    <property type="entry name" value="Sig_transdc_resp-reg_receiver"/>
</dbReference>
<dbReference type="InterPro" id="IPR011006">
    <property type="entry name" value="CheY-like_superfamily"/>
</dbReference>
<dbReference type="EMBL" id="CP001687">
    <property type="protein sequence ID" value="ACV12652.1"/>
    <property type="molecule type" value="Genomic_DNA"/>
</dbReference>
<dbReference type="SMART" id="SM00091">
    <property type="entry name" value="PAS"/>
    <property type="match status" value="2"/>
</dbReference>
<dbReference type="Gene3D" id="3.40.50.2300">
    <property type="match status" value="1"/>
</dbReference>
<dbReference type="SUPFAM" id="SSF52172">
    <property type="entry name" value="CheY-like"/>
    <property type="match status" value="1"/>
</dbReference>
<evidence type="ECO:0000256" key="11">
    <source>
        <dbReference type="ARBA" id="ARBA00023136"/>
    </source>
</evidence>
<organism evidence="16 17">
    <name type="scientific">Halorhabdus utahensis (strain DSM 12940 / JCM 11049 / AX-2)</name>
    <dbReference type="NCBI Taxonomy" id="519442"/>
    <lineage>
        <taxon>Archaea</taxon>
        <taxon>Methanobacteriati</taxon>
        <taxon>Methanobacteriota</taxon>
        <taxon>Stenosarchaea group</taxon>
        <taxon>Halobacteria</taxon>
        <taxon>Halobacteriales</taxon>
        <taxon>Haloarculaceae</taxon>
        <taxon>Halorhabdus</taxon>
    </lineage>
</organism>
<evidence type="ECO:0000259" key="15">
    <source>
        <dbReference type="PROSITE" id="PS50113"/>
    </source>
</evidence>
<comment type="catalytic activity">
    <reaction evidence="1">
        <text>ATP + protein L-histidine = ADP + protein N-phospho-L-histidine.</text>
        <dbReference type="EC" id="2.7.13.3"/>
    </reaction>
</comment>
<sequence>MTHSEPIHVLTVSTDGTTHSLQASDRIDVSAVTSIEAAIDDIDRNGGVECVVCDHDPPAIDGVALLEAVRSREPDLPVMLFAAGEAARRAAAAGVTDTFSDRADTDRLPTLIEEAVGYYRAKRDQVAAEARAATHLDAARDGVAIVRDGRYVFVNTQLLELFGAQRREHVVGESFPANLTFEGIDLDAARLEAVSNGGRTLDAADAILQSQAGSLSVEVSAQPTEWVGRPAAVLIVRDVSDVRRVEERLRNYEQAVESSTDLLAALDADRRFLFANETYCAYHGVEPSTIEGSPLADVVGPDTDDRLDAYVDRVLAGERVQYETVRDHPELGTRLLDVRYYPLRGVDGEVRGYGSTIRDITERSERINQLHKIDRILRHNARNRLNVITGHAEMIESAGDVEVRTHAGKILETSESLLDTFNKERRITQLLAHPPSRERVDVSTVVPAAVEMARRQYPAARISVSTPDGATVKASPRLTEGILELIENAVIHADDPAPTVTVDVSIDDEAVRIEIGDSGPPIPDQEVNIVTGDSEIDSLNHARGLGLWLVSLIVRRSGGRLEFDDNEPSGNVARIVLPG</sequence>
<evidence type="ECO:0000259" key="13">
    <source>
        <dbReference type="PROSITE" id="PS50109"/>
    </source>
</evidence>
<dbReference type="GO" id="GO:0016020">
    <property type="term" value="C:membrane"/>
    <property type="evidence" value="ECO:0007669"/>
    <property type="project" value="UniProtKB-SubCell"/>
</dbReference>
<dbReference type="RefSeq" id="WP_015790218.1">
    <property type="nucleotide sequence ID" value="NC_013158.1"/>
</dbReference>
<dbReference type="HOGENOM" id="CLU_000445_114_58_2"/>
<proteinExistence type="predicted"/>
<evidence type="ECO:0000256" key="12">
    <source>
        <dbReference type="SAM" id="Coils"/>
    </source>
</evidence>
<evidence type="ECO:0000256" key="6">
    <source>
        <dbReference type="ARBA" id="ARBA00022741"/>
    </source>
</evidence>
<keyword evidence="4" id="KW-0808">Transferase</keyword>
<keyword evidence="10" id="KW-0902">Two-component regulatory system</keyword>
<evidence type="ECO:0000256" key="9">
    <source>
        <dbReference type="ARBA" id="ARBA00022989"/>
    </source>
</evidence>
<keyword evidence="11" id="KW-0472">Membrane</keyword>
<dbReference type="InterPro" id="IPR005467">
    <property type="entry name" value="His_kinase_dom"/>
</dbReference>
<keyword evidence="9" id="KW-1133">Transmembrane helix</keyword>
<evidence type="ECO:0000256" key="3">
    <source>
        <dbReference type="ARBA" id="ARBA00012438"/>
    </source>
</evidence>
<keyword evidence="6" id="KW-0547">Nucleotide-binding</keyword>
<evidence type="ECO:0000256" key="8">
    <source>
        <dbReference type="ARBA" id="ARBA00022840"/>
    </source>
</evidence>
<dbReference type="PANTHER" id="PTHR42878">
    <property type="entry name" value="TWO-COMPONENT HISTIDINE KINASE"/>
    <property type="match status" value="1"/>
</dbReference>
<dbReference type="CDD" id="cd00130">
    <property type="entry name" value="PAS"/>
    <property type="match status" value="1"/>
</dbReference>
<dbReference type="Pfam" id="PF08448">
    <property type="entry name" value="PAS_4"/>
    <property type="match status" value="1"/>
</dbReference>
<dbReference type="Proteomes" id="UP000002071">
    <property type="component" value="Chromosome"/>
</dbReference>
<keyword evidence="12" id="KW-0175">Coiled coil</keyword>
<keyword evidence="8" id="KW-0067">ATP-binding</keyword>
<dbReference type="KEGG" id="hut:Huta_2488"/>
<dbReference type="InterPro" id="IPR050351">
    <property type="entry name" value="BphY/WalK/GraS-like"/>
</dbReference>
<dbReference type="PROSITE" id="PS50109">
    <property type="entry name" value="HIS_KIN"/>
    <property type="match status" value="1"/>
</dbReference>
<dbReference type="InterPro" id="IPR003594">
    <property type="entry name" value="HATPase_dom"/>
</dbReference>
<dbReference type="AlphaFoldDB" id="C7NMV4"/>
<dbReference type="eggNOG" id="arCOG02387">
    <property type="taxonomic scope" value="Archaea"/>
</dbReference>
<evidence type="ECO:0000256" key="2">
    <source>
        <dbReference type="ARBA" id="ARBA00004141"/>
    </source>
</evidence>
<dbReference type="GO" id="GO:0030295">
    <property type="term" value="F:protein kinase activator activity"/>
    <property type="evidence" value="ECO:0007669"/>
    <property type="project" value="TreeGrafter"/>
</dbReference>
<dbReference type="Gene3D" id="3.30.565.10">
    <property type="entry name" value="Histidine kinase-like ATPase, C-terminal domain"/>
    <property type="match status" value="1"/>
</dbReference>
<feature type="domain" description="PAC" evidence="15">
    <location>
        <begin position="318"/>
        <end position="372"/>
    </location>
</feature>
<dbReference type="Gene3D" id="3.30.450.20">
    <property type="entry name" value="PAS domain"/>
    <property type="match status" value="2"/>
</dbReference>
<dbReference type="InterPro" id="IPR000700">
    <property type="entry name" value="PAS-assoc_C"/>
</dbReference>
<evidence type="ECO:0000313" key="16">
    <source>
        <dbReference type="EMBL" id="ACV12652.1"/>
    </source>
</evidence>
<dbReference type="GeneID" id="8384790"/>
<evidence type="ECO:0000313" key="17">
    <source>
        <dbReference type="Proteomes" id="UP000002071"/>
    </source>
</evidence>
<comment type="subcellular location">
    <subcellularLocation>
        <location evidence="2">Membrane</location>
        <topology evidence="2">Multi-pass membrane protein</topology>
    </subcellularLocation>
</comment>
<dbReference type="Pfam" id="PF00072">
    <property type="entry name" value="Response_reg"/>
    <property type="match status" value="1"/>
</dbReference>
<dbReference type="Pfam" id="PF02518">
    <property type="entry name" value="HATPase_c"/>
    <property type="match status" value="1"/>
</dbReference>
<dbReference type="SUPFAM" id="SSF55874">
    <property type="entry name" value="ATPase domain of HSP90 chaperone/DNA topoisomerase II/histidine kinase"/>
    <property type="match status" value="1"/>
</dbReference>
<evidence type="ECO:0000256" key="7">
    <source>
        <dbReference type="ARBA" id="ARBA00022777"/>
    </source>
</evidence>
<name>C7NMV4_HALUD</name>
<dbReference type="InterPro" id="IPR013656">
    <property type="entry name" value="PAS_4"/>
</dbReference>
<dbReference type="GO" id="GO:0007234">
    <property type="term" value="P:osmosensory signaling via phosphorelay pathway"/>
    <property type="evidence" value="ECO:0007669"/>
    <property type="project" value="TreeGrafter"/>
</dbReference>
<dbReference type="Pfam" id="PF13188">
    <property type="entry name" value="PAS_8"/>
    <property type="match status" value="1"/>
</dbReference>
<dbReference type="EC" id="2.7.13.3" evidence="3"/>
<dbReference type="GO" id="GO:0004673">
    <property type="term" value="F:protein histidine kinase activity"/>
    <property type="evidence" value="ECO:0007669"/>
    <property type="project" value="UniProtKB-EC"/>
</dbReference>
<evidence type="ECO:0000256" key="1">
    <source>
        <dbReference type="ARBA" id="ARBA00000085"/>
    </source>
</evidence>
<dbReference type="InterPro" id="IPR036890">
    <property type="entry name" value="HATPase_C_sf"/>
</dbReference>
<dbReference type="SMART" id="SM00387">
    <property type="entry name" value="HATPase_c"/>
    <property type="match status" value="1"/>
</dbReference>
<dbReference type="SUPFAM" id="SSF55785">
    <property type="entry name" value="PYP-like sensor domain (PAS domain)"/>
    <property type="match status" value="2"/>
</dbReference>
<keyword evidence="7 16" id="KW-0418">Kinase</keyword>
<dbReference type="GO" id="GO:0000156">
    <property type="term" value="F:phosphorelay response regulator activity"/>
    <property type="evidence" value="ECO:0007669"/>
    <property type="project" value="TreeGrafter"/>
</dbReference>
<dbReference type="PROSITE" id="PS50113">
    <property type="entry name" value="PAC"/>
    <property type="match status" value="1"/>
</dbReference>
<evidence type="ECO:0000256" key="5">
    <source>
        <dbReference type="ARBA" id="ARBA00022692"/>
    </source>
</evidence>
<reference evidence="16 17" key="1">
    <citation type="journal article" date="2009" name="Stand. Genomic Sci.">
        <title>Complete genome sequence of Halorhabdus utahensis type strain (AX-2).</title>
        <authorList>
            <person name="Anderson I."/>
            <person name="Tindall B.J."/>
            <person name="Pomrenke H."/>
            <person name="Goker M."/>
            <person name="Lapidus A."/>
            <person name="Nolan M."/>
            <person name="Copeland A."/>
            <person name="Glavina Del Rio T."/>
            <person name="Chen F."/>
            <person name="Tice H."/>
            <person name="Cheng J.F."/>
            <person name="Lucas S."/>
            <person name="Chertkov O."/>
            <person name="Bruce D."/>
            <person name="Brettin T."/>
            <person name="Detter J.C."/>
            <person name="Han C."/>
            <person name="Goodwin L."/>
            <person name="Land M."/>
            <person name="Hauser L."/>
            <person name="Chang Y.J."/>
            <person name="Jeffries C.D."/>
            <person name="Pitluck S."/>
            <person name="Pati A."/>
            <person name="Mavromatis K."/>
            <person name="Ivanova N."/>
            <person name="Ovchinnikova G."/>
            <person name="Chen A."/>
            <person name="Palaniappan K."/>
            <person name="Chain P."/>
            <person name="Rohde M."/>
            <person name="Bristow J."/>
            <person name="Eisen J.A."/>
            <person name="Markowitz V."/>
            <person name="Hugenholtz P."/>
            <person name="Kyrpides N.C."/>
            <person name="Klenk H.P."/>
        </authorList>
    </citation>
    <scope>NUCLEOTIDE SEQUENCE [LARGE SCALE GENOMIC DNA]</scope>
    <source>
        <strain evidence="17">DSM 12940 / JCM 11049 / AX-2</strain>
    </source>
</reference>
<dbReference type="GO" id="GO:0005524">
    <property type="term" value="F:ATP binding"/>
    <property type="evidence" value="ECO:0007669"/>
    <property type="project" value="UniProtKB-KW"/>
</dbReference>
<dbReference type="PANTHER" id="PTHR42878:SF7">
    <property type="entry name" value="SENSOR HISTIDINE KINASE GLRK"/>
    <property type="match status" value="1"/>
</dbReference>
<evidence type="ECO:0000256" key="10">
    <source>
        <dbReference type="ARBA" id="ARBA00023012"/>
    </source>
</evidence>
<protein>
    <recommendedName>
        <fullName evidence="3">histidine kinase</fullName>
        <ecNumber evidence="3">2.7.13.3</ecNumber>
    </recommendedName>
</protein>
<keyword evidence="5" id="KW-0812">Transmembrane</keyword>
<feature type="coiled-coil region" evidence="12">
    <location>
        <begin position="242"/>
        <end position="269"/>
    </location>
</feature>
<dbReference type="NCBIfam" id="TIGR00229">
    <property type="entry name" value="sensory_box"/>
    <property type="match status" value="2"/>
</dbReference>
<feature type="domain" description="Histidine kinase" evidence="13">
    <location>
        <begin position="376"/>
        <end position="579"/>
    </location>
</feature>
<keyword evidence="17" id="KW-1185">Reference proteome</keyword>
<gene>
    <name evidence="16" type="ordered locus">Huta_2488</name>
</gene>
<accession>C7NMV4</accession>